<dbReference type="AlphaFoldDB" id="A0A143YC54"/>
<evidence type="ECO:0000313" key="1">
    <source>
        <dbReference type="EMBL" id="CZQ86237.1"/>
    </source>
</evidence>
<proteinExistence type="predicted"/>
<evidence type="ECO:0008006" key="3">
    <source>
        <dbReference type="Google" id="ProtNLM"/>
    </source>
</evidence>
<dbReference type="Pfam" id="PF02566">
    <property type="entry name" value="OsmC"/>
    <property type="match status" value="1"/>
</dbReference>
<dbReference type="Gene3D" id="3.30.300.20">
    <property type="match status" value="1"/>
</dbReference>
<name>A0A143YC54_9LACT</name>
<protein>
    <recommendedName>
        <fullName evidence="3">OsmC-like protein</fullName>
    </recommendedName>
</protein>
<dbReference type="InterPro" id="IPR052924">
    <property type="entry name" value="OsmC/Ohr_hydroprdx_reductase"/>
</dbReference>
<dbReference type="STRING" id="140314.SAMN04488076_101230"/>
<dbReference type="EMBL" id="FJNE01000002">
    <property type="protein sequence ID" value="CZQ86237.1"/>
    <property type="molecule type" value="Genomic_DNA"/>
</dbReference>
<dbReference type="PANTHER" id="PTHR35368">
    <property type="entry name" value="HYDROPEROXIDE REDUCTASE"/>
    <property type="match status" value="1"/>
</dbReference>
<organism evidence="1 2">
    <name type="scientific">Trichococcus palustris</name>
    <dbReference type="NCBI Taxonomy" id="140314"/>
    <lineage>
        <taxon>Bacteria</taxon>
        <taxon>Bacillati</taxon>
        <taxon>Bacillota</taxon>
        <taxon>Bacilli</taxon>
        <taxon>Lactobacillales</taxon>
        <taxon>Carnobacteriaceae</taxon>
        <taxon>Trichococcus</taxon>
    </lineage>
</organism>
<reference evidence="1 2" key="1">
    <citation type="submission" date="2016-02" db="EMBL/GenBank/DDBJ databases">
        <authorList>
            <person name="Wen L."/>
            <person name="He K."/>
            <person name="Yang H."/>
        </authorList>
    </citation>
    <scope>NUCLEOTIDE SEQUENCE [LARGE SCALE GENOMIC DNA]</scope>
    <source>
        <strain evidence="1">Trichococcus palustris</strain>
    </source>
</reference>
<dbReference type="OrthoDB" id="1433018at2"/>
<dbReference type="RefSeq" id="WP_087031587.1">
    <property type="nucleotide sequence ID" value="NZ_FJNE01000002.1"/>
</dbReference>
<evidence type="ECO:0000313" key="2">
    <source>
        <dbReference type="Proteomes" id="UP000242754"/>
    </source>
</evidence>
<dbReference type="InterPro" id="IPR003718">
    <property type="entry name" value="OsmC/Ohr_fam"/>
</dbReference>
<accession>A0A143YC54</accession>
<dbReference type="SUPFAM" id="SSF82784">
    <property type="entry name" value="OsmC-like"/>
    <property type="match status" value="1"/>
</dbReference>
<sequence length="146" mass="15700">MPNTTFKVTTTSLNEGFQVINKARGKAIVIDEPESFGGTDVGMSPVEALLAGLGSCKCIAGRIFAQKLNIKLHQIEVEVSGNLNTDGFLGDDSVKVGFTDIHAIYHIKADNTEEEINKFVDYVETHCPVGDTLLNPASISFATNVI</sequence>
<dbReference type="InterPro" id="IPR036102">
    <property type="entry name" value="OsmC/Ohrsf"/>
</dbReference>
<dbReference type="InterPro" id="IPR015946">
    <property type="entry name" value="KH_dom-like_a/b"/>
</dbReference>
<gene>
    <name evidence="1" type="ORF">Tpal_746</name>
</gene>
<keyword evidence="2" id="KW-1185">Reference proteome</keyword>
<dbReference type="Proteomes" id="UP000242754">
    <property type="component" value="Unassembled WGS sequence"/>
</dbReference>
<dbReference type="PANTHER" id="PTHR35368:SF1">
    <property type="entry name" value="HYDROPEROXIDE REDUCTASE"/>
    <property type="match status" value="1"/>
</dbReference>